<organism evidence="2 3">
    <name type="scientific">Brachybacterium avium</name>
    <dbReference type="NCBI Taxonomy" id="2017485"/>
    <lineage>
        <taxon>Bacteria</taxon>
        <taxon>Bacillati</taxon>
        <taxon>Actinomycetota</taxon>
        <taxon>Actinomycetes</taxon>
        <taxon>Micrococcales</taxon>
        <taxon>Dermabacteraceae</taxon>
        <taxon>Brachybacterium</taxon>
    </lineage>
</organism>
<reference evidence="3" key="1">
    <citation type="submission" date="2017-07" db="EMBL/GenBank/DDBJ databases">
        <title>Brachybacterium sp. VR2415.</title>
        <authorList>
            <person name="Tak E.J."/>
            <person name="Bae J.-W."/>
        </authorList>
    </citation>
    <scope>NUCLEOTIDE SEQUENCE [LARGE SCALE GENOMIC DNA]</scope>
    <source>
        <strain evidence="3">VR2415</strain>
    </source>
</reference>
<dbReference type="AlphaFoldDB" id="A0A220UBU0"/>
<evidence type="ECO:0000313" key="2">
    <source>
        <dbReference type="EMBL" id="ASK65704.1"/>
    </source>
</evidence>
<dbReference type="PROSITE" id="PS51257">
    <property type="entry name" value="PROKAR_LIPOPROTEIN"/>
    <property type="match status" value="1"/>
</dbReference>
<sequence>MPRMATTVRDRRTVVLSGALAGLMVLTGCSGDEPTDEETTVTTSPMEPEEARETAAALLEDAQASLEGAFGDLSWEDSTPAGEKPSDAGCRITLPTRRCDVYLGRESADHERIAIALSEALESHALPAAPTPTGGTGGWLTTSSTGDGITLSFRAKGFSELTVHVDVAQACADIH</sequence>
<accession>A0A220UBU0</accession>
<feature type="region of interest" description="Disordered" evidence="1">
    <location>
        <begin position="30"/>
        <end position="52"/>
    </location>
</feature>
<keyword evidence="3" id="KW-1185">Reference proteome</keyword>
<dbReference type="Proteomes" id="UP000198398">
    <property type="component" value="Chromosome"/>
</dbReference>
<evidence type="ECO:0000256" key="1">
    <source>
        <dbReference type="SAM" id="MobiDB-lite"/>
    </source>
</evidence>
<protein>
    <submittedName>
        <fullName evidence="2">Uncharacterized protein</fullName>
    </submittedName>
</protein>
<evidence type="ECO:0000313" key="3">
    <source>
        <dbReference type="Proteomes" id="UP000198398"/>
    </source>
</evidence>
<name>A0A220UBU0_9MICO</name>
<dbReference type="EMBL" id="CP022316">
    <property type="protein sequence ID" value="ASK65704.1"/>
    <property type="molecule type" value="Genomic_DNA"/>
</dbReference>
<proteinExistence type="predicted"/>
<dbReference type="KEGG" id="brv:CFK39_07485"/>
<gene>
    <name evidence="2" type="ORF">CFK39_07485</name>
</gene>